<evidence type="ECO:0000313" key="3">
    <source>
        <dbReference type="EMBL" id="PHM66068.1"/>
    </source>
</evidence>
<keyword evidence="2" id="KW-0560">Oxidoreductase</keyword>
<dbReference type="InterPro" id="IPR043144">
    <property type="entry name" value="Mal/L-sulf/L-lact_DH-like_ah"/>
</dbReference>
<organism evidence="3 4">
    <name type="scientific">Xenorhabdus stockiae</name>
    <dbReference type="NCBI Taxonomy" id="351614"/>
    <lineage>
        <taxon>Bacteria</taxon>
        <taxon>Pseudomonadati</taxon>
        <taxon>Pseudomonadota</taxon>
        <taxon>Gammaproteobacteria</taxon>
        <taxon>Enterobacterales</taxon>
        <taxon>Morganellaceae</taxon>
        <taxon>Xenorhabdus</taxon>
    </lineage>
</organism>
<protein>
    <submittedName>
        <fullName evidence="3">Ureidoglycolate dehydrogenase</fullName>
    </submittedName>
</protein>
<sequence>MKTKIAVQELRELGQTALIRANTPVEVAALVMDDLLENELTGYPSHGVLRLADYIGDIQSGVLNPAAIPTVSLIMPNIAIVDGCRAFGVLARQKLILILQKLALEHGIAIACLRDAHHLGRLAAIGRSLAGFNDHPLAVIGFSNYQGNGARVAPTGGHLARLCTNPLLLAFPTNTADPFVLDMSTSTVSEGFIRRHVQEEKPVPPGCLVDAEKNDILDPASLYDIPPRATIQPLGGNLAGHKGYGLAVAMELFCGALAGAGHVARPGTPGNGGLFLVIDPSRMPGGIDTIRSEAEAIMNYCRDSGRPEAPARMPGEGYSTRHNEAKNTITLSLPTSVLAEIRRLAGVIQKEV</sequence>
<dbReference type="PANTHER" id="PTHR11091:SF0">
    <property type="entry name" value="MALATE DEHYDROGENASE"/>
    <property type="match status" value="1"/>
</dbReference>
<dbReference type="GO" id="GO:0016491">
    <property type="term" value="F:oxidoreductase activity"/>
    <property type="evidence" value="ECO:0007669"/>
    <property type="project" value="UniProtKB-KW"/>
</dbReference>
<evidence type="ECO:0000256" key="2">
    <source>
        <dbReference type="ARBA" id="ARBA00023002"/>
    </source>
</evidence>
<keyword evidence="4" id="KW-1185">Reference proteome</keyword>
<dbReference type="Gene3D" id="1.10.1530.10">
    <property type="match status" value="1"/>
</dbReference>
<dbReference type="Proteomes" id="UP000222366">
    <property type="component" value="Unassembled WGS sequence"/>
</dbReference>
<proteinExistence type="inferred from homology"/>
<dbReference type="AlphaFoldDB" id="A0A2D0KRR3"/>
<evidence type="ECO:0000313" key="4">
    <source>
        <dbReference type="Proteomes" id="UP000222366"/>
    </source>
</evidence>
<gene>
    <name evidence="3" type="ORF">Xsto_01574</name>
</gene>
<dbReference type="Pfam" id="PF02615">
    <property type="entry name" value="Ldh_2"/>
    <property type="match status" value="1"/>
</dbReference>
<evidence type="ECO:0000256" key="1">
    <source>
        <dbReference type="ARBA" id="ARBA00006056"/>
    </source>
</evidence>
<dbReference type="Gene3D" id="3.30.1370.60">
    <property type="entry name" value="Hypothetical oxidoreductase yiak, domain 2"/>
    <property type="match status" value="1"/>
</dbReference>
<reference evidence="3 4" key="1">
    <citation type="journal article" date="2017" name="Nat. Microbiol.">
        <title>Natural product diversity associated with the nematode symbionts Photorhabdus and Xenorhabdus.</title>
        <authorList>
            <person name="Tobias N.J."/>
            <person name="Wolff H."/>
            <person name="Djahanschiri B."/>
            <person name="Grundmann F."/>
            <person name="Kronenwerth M."/>
            <person name="Shi Y.M."/>
            <person name="Simonyi S."/>
            <person name="Grun P."/>
            <person name="Shapiro-Ilan D."/>
            <person name="Pidot S.J."/>
            <person name="Stinear T.P."/>
            <person name="Ebersberger I."/>
            <person name="Bode H.B."/>
        </authorList>
    </citation>
    <scope>NUCLEOTIDE SEQUENCE [LARGE SCALE GENOMIC DNA]</scope>
    <source>
        <strain evidence="3 4">DSM 17904</strain>
    </source>
</reference>
<dbReference type="InterPro" id="IPR043143">
    <property type="entry name" value="Mal/L-sulf/L-lact_DH-like_NADP"/>
</dbReference>
<comment type="similarity">
    <text evidence="1">Belongs to the LDH2/MDH2 oxidoreductase family.</text>
</comment>
<dbReference type="SUPFAM" id="SSF89733">
    <property type="entry name" value="L-sulfolactate dehydrogenase-like"/>
    <property type="match status" value="1"/>
</dbReference>
<dbReference type="InterPro" id="IPR036111">
    <property type="entry name" value="Mal/L-sulfo/L-lacto_DH-like_sf"/>
</dbReference>
<comment type="caution">
    <text evidence="3">The sequence shown here is derived from an EMBL/GenBank/DDBJ whole genome shotgun (WGS) entry which is preliminary data.</text>
</comment>
<dbReference type="PANTHER" id="PTHR11091">
    <property type="entry name" value="OXIDOREDUCTASE-RELATED"/>
    <property type="match status" value="1"/>
</dbReference>
<dbReference type="InterPro" id="IPR003767">
    <property type="entry name" value="Malate/L-lactate_DH-like"/>
</dbReference>
<name>A0A2D0KRR3_9GAMM</name>
<accession>A0A2D0KRR3</accession>
<dbReference type="EMBL" id="NJAJ01000011">
    <property type="protein sequence ID" value="PHM66068.1"/>
    <property type="molecule type" value="Genomic_DNA"/>
</dbReference>
<dbReference type="RefSeq" id="WP_099124684.1">
    <property type="nucleotide sequence ID" value="NZ_CAWNRH010000013.1"/>
</dbReference>